<protein>
    <submittedName>
        <fullName evidence="1">Uncharacterized protein</fullName>
    </submittedName>
</protein>
<accession>A0A1B2AAK2</accession>
<dbReference type="KEGG" id="ado:A6F68_00660"/>
<dbReference type="EMBL" id="CP016591">
    <property type="protein sequence ID" value="ANY19190.1"/>
    <property type="molecule type" value="Genomic_DNA"/>
</dbReference>
<gene>
    <name evidence="1" type="ORF">A6F68_00660</name>
</gene>
<dbReference type="RefSeq" id="WP_198152661.1">
    <property type="nucleotide sequence ID" value="NZ_CP016591.1"/>
</dbReference>
<keyword evidence="2" id="KW-1185">Reference proteome</keyword>
<sequence length="49" mass="5134">MGLFKPDLYRNFAIGFALGAGLVVWQVAPNMTDSIVPQAQAATVSAPAK</sequence>
<dbReference type="Proteomes" id="UP000092932">
    <property type="component" value="Chromosome"/>
</dbReference>
<reference evidence="1 2" key="1">
    <citation type="submission" date="2016-07" db="EMBL/GenBank/DDBJ databases">
        <title>Complete genome sequence of Altererythrobacter dongtanensis KCTC 22672, a type strain with esterase isolated from tidal flat.</title>
        <authorList>
            <person name="Cheng H."/>
            <person name="Wu Y.-H."/>
            <person name="Zhou P."/>
            <person name="Huo Y.-Y."/>
            <person name="Wang C.-S."/>
            <person name="Xu X.-W."/>
        </authorList>
    </citation>
    <scope>NUCLEOTIDE SEQUENCE [LARGE SCALE GENOMIC DNA]</scope>
    <source>
        <strain evidence="1 2">KCTC 22672</strain>
    </source>
</reference>
<name>A0A1B2AAK2_9SPHN</name>
<evidence type="ECO:0000313" key="1">
    <source>
        <dbReference type="EMBL" id="ANY19190.1"/>
    </source>
</evidence>
<dbReference type="STRING" id="692370.A6F68_00660"/>
<proteinExistence type="predicted"/>
<evidence type="ECO:0000313" key="2">
    <source>
        <dbReference type="Proteomes" id="UP000092932"/>
    </source>
</evidence>
<dbReference type="AlphaFoldDB" id="A0A1B2AAK2"/>
<organism evidence="1 2">
    <name type="scientific">Tsuneonella dongtanensis</name>
    <dbReference type="NCBI Taxonomy" id="692370"/>
    <lineage>
        <taxon>Bacteria</taxon>
        <taxon>Pseudomonadati</taxon>
        <taxon>Pseudomonadota</taxon>
        <taxon>Alphaproteobacteria</taxon>
        <taxon>Sphingomonadales</taxon>
        <taxon>Erythrobacteraceae</taxon>
        <taxon>Tsuneonella</taxon>
    </lineage>
</organism>